<name>A0A0G8EZ94_BACCE</name>
<gene>
    <name evidence="1" type="ORF">B4077_3554</name>
</gene>
<proteinExistence type="predicted"/>
<dbReference type="PATRIC" id="fig|1396.428.peg.4654"/>
<evidence type="ECO:0000313" key="2">
    <source>
        <dbReference type="Proteomes" id="UP000035214"/>
    </source>
</evidence>
<dbReference type="EMBL" id="LCYI01000022">
    <property type="protein sequence ID" value="KLA29494.1"/>
    <property type="molecule type" value="Genomic_DNA"/>
</dbReference>
<sequence length="319" mass="37123">MNKINKYLKKKEFLFVVDGNGDYIENISKIITTEQAERIRKNKEKEILLKKSVKPFTFTEMLNIKQVMPMLNSKELGCFLLMQAYIDYDNILKLSNVAKKPMTESDLGQILQIKSKRTLDALLSKLENLSLIFRDSVTKYGKKHEAIYINDTYCFRKGVHSKYNNKKTDQAVKLFMDSLQEVFVEGNIKPADIGFMYKIILYIHFDNNLLPLDPFERDITKVTGLPINELAVMLDISREEISKKLGSMKWNGWYVFAKIKVGNEVNIRVNPYVLYRKAGDENPIFFILLSFRSHVGFFLSLFVKSKILKKPLISRVRAF</sequence>
<dbReference type="AlphaFoldDB" id="A0A0G8EZ94"/>
<organism evidence="1 2">
    <name type="scientific">Bacillus cereus</name>
    <dbReference type="NCBI Taxonomy" id="1396"/>
    <lineage>
        <taxon>Bacteria</taxon>
        <taxon>Bacillati</taxon>
        <taxon>Bacillota</taxon>
        <taxon>Bacilli</taxon>
        <taxon>Bacillales</taxon>
        <taxon>Bacillaceae</taxon>
        <taxon>Bacillus</taxon>
        <taxon>Bacillus cereus group</taxon>
    </lineage>
</organism>
<accession>A0A0G8EZ94</accession>
<evidence type="ECO:0000313" key="1">
    <source>
        <dbReference type="EMBL" id="KLA29494.1"/>
    </source>
</evidence>
<protein>
    <submittedName>
        <fullName evidence="1">Uncharacterized protein</fullName>
    </submittedName>
</protein>
<reference evidence="1 2" key="1">
    <citation type="submission" date="2015-04" db="EMBL/GenBank/DDBJ databases">
        <title>Draft Genome Sequences of Eight Spore-Forming Food Isolates of Bacillus cereus Genome sequencing.</title>
        <authorList>
            <person name="Krawcyk A.O."/>
            <person name="de Jong A."/>
            <person name="Eijlander R.T."/>
            <person name="Berendsen E.M."/>
            <person name="Holsappel S."/>
            <person name="Wells-Bennik M."/>
            <person name="Kuipers O.P."/>
        </authorList>
    </citation>
    <scope>NUCLEOTIDE SEQUENCE [LARGE SCALE GENOMIC DNA]</scope>
    <source>
        <strain evidence="1 2">B4077</strain>
    </source>
</reference>
<dbReference type="Proteomes" id="UP000035214">
    <property type="component" value="Unassembled WGS sequence"/>
</dbReference>
<dbReference type="RefSeq" id="WP_046955357.1">
    <property type="nucleotide sequence ID" value="NZ_LCYI01000022.1"/>
</dbReference>
<comment type="caution">
    <text evidence="1">The sequence shown here is derived from an EMBL/GenBank/DDBJ whole genome shotgun (WGS) entry which is preliminary data.</text>
</comment>